<keyword evidence="3" id="KW-1185">Reference proteome</keyword>
<name>A0A9D4K9F9_DREPO</name>
<reference evidence="2" key="2">
    <citation type="submission" date="2020-11" db="EMBL/GenBank/DDBJ databases">
        <authorList>
            <person name="McCartney M.A."/>
            <person name="Auch B."/>
            <person name="Kono T."/>
            <person name="Mallez S."/>
            <person name="Becker A."/>
            <person name="Gohl D.M."/>
            <person name="Silverstein K.A.T."/>
            <person name="Koren S."/>
            <person name="Bechman K.B."/>
            <person name="Herman A."/>
            <person name="Abrahante J.E."/>
            <person name="Garbe J."/>
        </authorList>
    </citation>
    <scope>NUCLEOTIDE SEQUENCE</scope>
    <source>
        <strain evidence="2">Duluth1</strain>
        <tissue evidence="2">Whole animal</tissue>
    </source>
</reference>
<reference evidence="2" key="1">
    <citation type="journal article" date="2019" name="bioRxiv">
        <title>The Genome of the Zebra Mussel, Dreissena polymorpha: A Resource for Invasive Species Research.</title>
        <authorList>
            <person name="McCartney M.A."/>
            <person name="Auch B."/>
            <person name="Kono T."/>
            <person name="Mallez S."/>
            <person name="Zhang Y."/>
            <person name="Obille A."/>
            <person name="Becker A."/>
            <person name="Abrahante J.E."/>
            <person name="Garbe J."/>
            <person name="Badalamenti J.P."/>
            <person name="Herman A."/>
            <person name="Mangelson H."/>
            <person name="Liachko I."/>
            <person name="Sullivan S."/>
            <person name="Sone E.D."/>
            <person name="Koren S."/>
            <person name="Silverstein K.A.T."/>
            <person name="Beckman K.B."/>
            <person name="Gohl D.M."/>
        </authorList>
    </citation>
    <scope>NUCLEOTIDE SEQUENCE</scope>
    <source>
        <strain evidence="2">Duluth1</strain>
        <tissue evidence="2">Whole animal</tissue>
    </source>
</reference>
<comment type="caution">
    <text evidence="2">The sequence shown here is derived from an EMBL/GenBank/DDBJ whole genome shotgun (WGS) entry which is preliminary data.</text>
</comment>
<dbReference type="Proteomes" id="UP000828390">
    <property type="component" value="Unassembled WGS sequence"/>
</dbReference>
<evidence type="ECO:0000313" key="2">
    <source>
        <dbReference type="EMBL" id="KAH3835226.1"/>
    </source>
</evidence>
<feature type="region of interest" description="Disordered" evidence="1">
    <location>
        <begin position="49"/>
        <end position="68"/>
    </location>
</feature>
<sequence length="80" mass="8555">MPQYVCDPTETDTVIVVSEEESFSTSDERRSLAIEVAVLRQEAGCERDLSSVTVTPPSPDGKATPSLGTVNRNVSIAVDT</sequence>
<dbReference type="AlphaFoldDB" id="A0A9D4K9F9"/>
<protein>
    <submittedName>
        <fullName evidence="2">Uncharacterized protein</fullName>
    </submittedName>
</protein>
<organism evidence="2 3">
    <name type="scientific">Dreissena polymorpha</name>
    <name type="common">Zebra mussel</name>
    <name type="synonym">Mytilus polymorpha</name>
    <dbReference type="NCBI Taxonomy" id="45954"/>
    <lineage>
        <taxon>Eukaryota</taxon>
        <taxon>Metazoa</taxon>
        <taxon>Spiralia</taxon>
        <taxon>Lophotrochozoa</taxon>
        <taxon>Mollusca</taxon>
        <taxon>Bivalvia</taxon>
        <taxon>Autobranchia</taxon>
        <taxon>Heteroconchia</taxon>
        <taxon>Euheterodonta</taxon>
        <taxon>Imparidentia</taxon>
        <taxon>Neoheterodontei</taxon>
        <taxon>Myida</taxon>
        <taxon>Dreissenoidea</taxon>
        <taxon>Dreissenidae</taxon>
        <taxon>Dreissena</taxon>
    </lineage>
</organism>
<gene>
    <name evidence="2" type="ORF">DPMN_108574</name>
</gene>
<evidence type="ECO:0000256" key="1">
    <source>
        <dbReference type="SAM" id="MobiDB-lite"/>
    </source>
</evidence>
<proteinExistence type="predicted"/>
<dbReference type="EMBL" id="JAIWYP010000004">
    <property type="protein sequence ID" value="KAH3835226.1"/>
    <property type="molecule type" value="Genomic_DNA"/>
</dbReference>
<accession>A0A9D4K9F9</accession>
<evidence type="ECO:0000313" key="3">
    <source>
        <dbReference type="Proteomes" id="UP000828390"/>
    </source>
</evidence>